<protein>
    <submittedName>
        <fullName evidence="2">Amidohydrolase 3</fullName>
    </submittedName>
</protein>
<dbReference type="InterPro" id="IPR032466">
    <property type="entry name" value="Metal_Hydrolase"/>
</dbReference>
<dbReference type="SUPFAM" id="SSF51338">
    <property type="entry name" value="Composite domain of metallo-dependent hydrolases"/>
    <property type="match status" value="1"/>
</dbReference>
<evidence type="ECO:0000313" key="2">
    <source>
        <dbReference type="EMBL" id="CEG33078.1"/>
    </source>
</evidence>
<feature type="domain" description="Amidohydrolase 3" evidence="1">
    <location>
        <begin position="51"/>
        <end position="531"/>
    </location>
</feature>
<dbReference type="Gene3D" id="2.30.40.10">
    <property type="entry name" value="Urease, subunit C, domain 1"/>
    <property type="match status" value="1"/>
</dbReference>
<reference evidence="2 3" key="1">
    <citation type="journal article" date="2014" name="Genome Announc.">
        <title>Genome Sequence of Bacillus simplex Strain P558, Isolated from a Human Fecal Sample.</title>
        <authorList>
            <person name="Croce O."/>
            <person name="Hugon P."/>
            <person name="Lagier J.C."/>
            <person name="Bibi F."/>
            <person name="Robert C."/>
            <person name="Azhar E.I."/>
            <person name="Raoult D."/>
            <person name="Fournier P.E."/>
        </authorList>
    </citation>
    <scope>NUCLEOTIDE SEQUENCE [LARGE SCALE GENOMIC DNA]</scope>
    <source>
        <strain evidence="2 3">P558</strain>
    </source>
</reference>
<sequence length="542" mass="60486">MYADLILHNSVIYTMDETRPTASKVAIKNGKIVAFDQEADQYCGPRTRKLDIKGKVVLPGLIESHAHPLHYAANLLELDLRAEVTPTIESILSAVRKRAEELPEGEWIIGMGWDDSKLKERRFPTIEELSDAAPNHPIFLRRTCVHNAVVNRKAFEVCGLSENPVDPEGGHFHRDSDTGQLSGLIQENAMSEFSIPTITIEQLKQTMIKAQQHFFEWGITTVHEMAVKKEEMIVYQQLQKDEQFRLKARLWLWAIDQMGWKGVQEETIALGIESGYGNDRLNIQGLKYMLDGSVGGRTAAVLDPFENEMDNHGILYMSQERINELVAEAGRNNLRVSIHGIGERAIDMALKAIKQAGDPERNKQMRHRIEHCALATEEHLKEIASNGIIAASSIGFIYSIGDSYLNNLGKERAERVFPHASFKKHGIKTPGNSDMPVCTGNPFAGIYAAVTRKTVGGNQLGTKEAIPIEDAIKAYTADAAYSGFDEEIIGTLSIGKYADLIVLDQNPFLIDPEEIKEVQVLLTMIEGETVFEQTLEGRCSYV</sequence>
<comment type="caution">
    <text evidence="2">The sequence shown here is derived from an EMBL/GenBank/DDBJ whole genome shotgun (WGS) entry which is preliminary data.</text>
</comment>
<dbReference type="CDD" id="cd01300">
    <property type="entry name" value="YtcJ_like"/>
    <property type="match status" value="1"/>
</dbReference>
<dbReference type="Gene3D" id="3.10.310.70">
    <property type="match status" value="1"/>
</dbReference>
<evidence type="ECO:0000259" key="1">
    <source>
        <dbReference type="Pfam" id="PF07969"/>
    </source>
</evidence>
<dbReference type="Gene3D" id="3.20.20.140">
    <property type="entry name" value="Metal-dependent hydrolases"/>
    <property type="match status" value="1"/>
</dbReference>
<dbReference type="Pfam" id="PF07969">
    <property type="entry name" value="Amidohydro_3"/>
    <property type="match status" value="1"/>
</dbReference>
<dbReference type="PANTHER" id="PTHR22642:SF2">
    <property type="entry name" value="PROTEIN LONG AFTER FAR-RED 3"/>
    <property type="match status" value="1"/>
</dbReference>
<name>A0AAN2PIJ1_9BACI</name>
<organism evidence="2 3">
    <name type="scientific">Peribacillus simplex</name>
    <dbReference type="NCBI Taxonomy" id="1478"/>
    <lineage>
        <taxon>Bacteria</taxon>
        <taxon>Bacillati</taxon>
        <taxon>Bacillota</taxon>
        <taxon>Bacilli</taxon>
        <taxon>Bacillales</taxon>
        <taxon>Bacillaceae</taxon>
        <taxon>Peribacillus</taxon>
    </lineage>
</organism>
<dbReference type="PANTHER" id="PTHR22642">
    <property type="entry name" value="IMIDAZOLONEPROPIONASE"/>
    <property type="match status" value="1"/>
</dbReference>
<dbReference type="InterPro" id="IPR011059">
    <property type="entry name" value="Metal-dep_hydrolase_composite"/>
</dbReference>
<gene>
    <name evidence="2" type="ORF">BN1180_03250</name>
</gene>
<dbReference type="SUPFAM" id="SSF51556">
    <property type="entry name" value="Metallo-dependent hydrolases"/>
    <property type="match status" value="1"/>
</dbReference>
<keyword evidence="3" id="KW-1185">Reference proteome</keyword>
<dbReference type="EMBL" id="CCXW01000001">
    <property type="protein sequence ID" value="CEG33078.1"/>
    <property type="molecule type" value="Genomic_DNA"/>
</dbReference>
<dbReference type="RefSeq" id="WP_048685255.1">
    <property type="nucleotide sequence ID" value="NZ_CCXW01000001.1"/>
</dbReference>
<evidence type="ECO:0000313" key="3">
    <source>
        <dbReference type="Proteomes" id="UP000182110"/>
    </source>
</evidence>
<proteinExistence type="predicted"/>
<dbReference type="InterPro" id="IPR033932">
    <property type="entry name" value="YtcJ-like"/>
</dbReference>
<dbReference type="GO" id="GO:0016810">
    <property type="term" value="F:hydrolase activity, acting on carbon-nitrogen (but not peptide) bonds"/>
    <property type="evidence" value="ECO:0007669"/>
    <property type="project" value="InterPro"/>
</dbReference>
<accession>A0AAN2PIJ1</accession>
<dbReference type="AlphaFoldDB" id="A0AAN2PIJ1"/>
<dbReference type="Proteomes" id="UP000182110">
    <property type="component" value="Unassembled WGS sequence"/>
</dbReference>
<dbReference type="InterPro" id="IPR013108">
    <property type="entry name" value="Amidohydro_3"/>
</dbReference>